<accession>A0A6A6KVH3</accession>
<name>A0A6A6KVH3_HEVBR</name>
<gene>
    <name evidence="1" type="ORF">GH714_000329</name>
</gene>
<evidence type="ECO:0000313" key="2">
    <source>
        <dbReference type="Proteomes" id="UP000467840"/>
    </source>
</evidence>
<keyword evidence="2" id="KW-1185">Reference proteome</keyword>
<comment type="caution">
    <text evidence="1">The sequence shown here is derived from an EMBL/GenBank/DDBJ whole genome shotgun (WGS) entry which is preliminary data.</text>
</comment>
<organism evidence="1 2">
    <name type="scientific">Hevea brasiliensis</name>
    <name type="common">Para rubber tree</name>
    <name type="synonym">Siphonia brasiliensis</name>
    <dbReference type="NCBI Taxonomy" id="3981"/>
    <lineage>
        <taxon>Eukaryota</taxon>
        <taxon>Viridiplantae</taxon>
        <taxon>Streptophyta</taxon>
        <taxon>Embryophyta</taxon>
        <taxon>Tracheophyta</taxon>
        <taxon>Spermatophyta</taxon>
        <taxon>Magnoliopsida</taxon>
        <taxon>eudicotyledons</taxon>
        <taxon>Gunneridae</taxon>
        <taxon>Pentapetalae</taxon>
        <taxon>rosids</taxon>
        <taxon>fabids</taxon>
        <taxon>Malpighiales</taxon>
        <taxon>Euphorbiaceae</taxon>
        <taxon>Crotonoideae</taxon>
        <taxon>Micrandreae</taxon>
        <taxon>Hevea</taxon>
    </lineage>
</organism>
<dbReference type="Proteomes" id="UP000467840">
    <property type="component" value="Chromosome 13"/>
</dbReference>
<sequence length="119" mass="13292">MENNIYECFNSYIIKARSLPLIDVLEKIRSQLMERMHVNLTNMLKVEDIICPRIRKRLESSKFMAKECSLKLAVSGTFEGLQVDTSGNATRGGFGRGDRVGRCGRHGRGGVVGMGVEQD</sequence>
<reference evidence="1 2" key="1">
    <citation type="journal article" date="2020" name="Mol. Plant">
        <title>The Chromosome-Based Rubber Tree Genome Provides New Insights into Spurge Genome Evolution and Rubber Biosynthesis.</title>
        <authorList>
            <person name="Liu J."/>
            <person name="Shi C."/>
            <person name="Shi C.C."/>
            <person name="Li W."/>
            <person name="Zhang Q.J."/>
            <person name="Zhang Y."/>
            <person name="Li K."/>
            <person name="Lu H.F."/>
            <person name="Shi C."/>
            <person name="Zhu S.T."/>
            <person name="Xiao Z.Y."/>
            <person name="Nan H."/>
            <person name="Yue Y."/>
            <person name="Zhu X.G."/>
            <person name="Wu Y."/>
            <person name="Hong X.N."/>
            <person name="Fan G.Y."/>
            <person name="Tong Y."/>
            <person name="Zhang D."/>
            <person name="Mao C.L."/>
            <person name="Liu Y.L."/>
            <person name="Hao S.J."/>
            <person name="Liu W.Q."/>
            <person name="Lv M.Q."/>
            <person name="Zhang H.B."/>
            <person name="Liu Y."/>
            <person name="Hu-Tang G.R."/>
            <person name="Wang J.P."/>
            <person name="Wang J.H."/>
            <person name="Sun Y.H."/>
            <person name="Ni S.B."/>
            <person name="Chen W.B."/>
            <person name="Zhang X.C."/>
            <person name="Jiao Y.N."/>
            <person name="Eichler E.E."/>
            <person name="Li G.H."/>
            <person name="Liu X."/>
            <person name="Gao L.Z."/>
        </authorList>
    </citation>
    <scope>NUCLEOTIDE SEQUENCE [LARGE SCALE GENOMIC DNA]</scope>
    <source>
        <strain evidence="2">cv. GT1</strain>
        <tissue evidence="1">Leaf</tissue>
    </source>
</reference>
<dbReference type="AlphaFoldDB" id="A0A6A6KVH3"/>
<evidence type="ECO:0000313" key="1">
    <source>
        <dbReference type="EMBL" id="KAF2292046.1"/>
    </source>
</evidence>
<proteinExistence type="predicted"/>
<dbReference type="EMBL" id="JAAGAX010000014">
    <property type="protein sequence ID" value="KAF2292046.1"/>
    <property type="molecule type" value="Genomic_DNA"/>
</dbReference>
<protein>
    <submittedName>
        <fullName evidence="1">Uncharacterized protein</fullName>
    </submittedName>
</protein>